<evidence type="ECO:0000256" key="1">
    <source>
        <dbReference type="ARBA" id="ARBA00022679"/>
    </source>
</evidence>
<dbReference type="OrthoDB" id="9781472at2"/>
<dbReference type="EMBL" id="FNJI01000008">
    <property type="protein sequence ID" value="SDO98371.1"/>
    <property type="molecule type" value="Genomic_DNA"/>
</dbReference>
<evidence type="ECO:0000313" key="2">
    <source>
        <dbReference type="EMBL" id="SDO98371.1"/>
    </source>
</evidence>
<dbReference type="InterPro" id="IPR044855">
    <property type="entry name" value="CoA-Trfase_III_dom3_sf"/>
</dbReference>
<protein>
    <submittedName>
        <fullName evidence="2">Crotonobetainyl-CoA:carnitine CoA-transferase CaiB</fullName>
    </submittedName>
</protein>
<dbReference type="Gene3D" id="3.40.50.10540">
    <property type="entry name" value="Crotonobetainyl-coa:carnitine coa-transferase, domain 1"/>
    <property type="match status" value="1"/>
</dbReference>
<gene>
    <name evidence="2" type="ORF">SAMN05660330_01524</name>
</gene>
<evidence type="ECO:0000313" key="3">
    <source>
        <dbReference type="Proteomes" id="UP000199073"/>
    </source>
</evidence>
<organism evidence="2 3">
    <name type="scientific">Desulforhopalus singaporensis</name>
    <dbReference type="NCBI Taxonomy" id="91360"/>
    <lineage>
        <taxon>Bacteria</taxon>
        <taxon>Pseudomonadati</taxon>
        <taxon>Thermodesulfobacteriota</taxon>
        <taxon>Desulfobulbia</taxon>
        <taxon>Desulfobulbales</taxon>
        <taxon>Desulfocapsaceae</taxon>
        <taxon>Desulforhopalus</taxon>
    </lineage>
</organism>
<dbReference type="InterPro" id="IPR023606">
    <property type="entry name" value="CoA-Trfase_III_dom_1_sf"/>
</dbReference>
<dbReference type="GO" id="GO:0016740">
    <property type="term" value="F:transferase activity"/>
    <property type="evidence" value="ECO:0007669"/>
    <property type="project" value="UniProtKB-KW"/>
</dbReference>
<sequence length="442" mass="48747">MERWQNVERVPAPAIVPEYGGLAGMRVLMTGSVVAAPFAASFMAEHGAEVIHVERPKIGDAFRGQAPVITNSKDGDKQFDLAGPDVAPHEKVSTGWIQEGRNKLSLTLELNLNIPESKDIFLSLIKNCDVWVENMVWVEKLGITESMLFEVNPKLVIAHISGFGRPQFGGVEEECNRPSYDAIGQAESGWMHLNGYEDRAPSLGAMFVNDYVSAMFCVSGILVAYINAQKTGKGQAVDVSQAECMSKCLGDTFVNYFTLGMVKKRAGNKIPIFQPANLFKTKDNYLFIGAFGPAVYNRALQAMDIDTDIYSHKKAGGSREAVNSELGLEVNRLIEEWMLQRTSEEAANHLKSKKVPCGIPRTAEDLANSEHYKKRGNWIQYEDETLGETVTAYGFAPKMSSTPQKVWRGGPRLGQDTDTILRKIVGYSEDEIIALKGKGIID</sequence>
<keyword evidence="1 2" id="KW-0808">Transferase</keyword>
<dbReference type="Pfam" id="PF02515">
    <property type="entry name" value="CoA_transf_3"/>
    <property type="match status" value="1"/>
</dbReference>
<name>A0A1H0P0C7_9BACT</name>
<dbReference type="PANTHER" id="PTHR48228">
    <property type="entry name" value="SUCCINYL-COA--D-CITRAMALATE COA-TRANSFERASE"/>
    <property type="match status" value="1"/>
</dbReference>
<dbReference type="InterPro" id="IPR003673">
    <property type="entry name" value="CoA-Trfase_fam_III"/>
</dbReference>
<dbReference type="Gene3D" id="3.30.1540.10">
    <property type="entry name" value="formyl-coa transferase, domain 3"/>
    <property type="match status" value="1"/>
</dbReference>
<dbReference type="Proteomes" id="UP000199073">
    <property type="component" value="Unassembled WGS sequence"/>
</dbReference>
<accession>A0A1H0P0C7</accession>
<dbReference type="RefSeq" id="WP_092221433.1">
    <property type="nucleotide sequence ID" value="NZ_FNJI01000008.1"/>
</dbReference>
<keyword evidence="3" id="KW-1185">Reference proteome</keyword>
<dbReference type="AlphaFoldDB" id="A0A1H0P0C7"/>
<dbReference type="STRING" id="91360.SAMN05660330_01524"/>
<dbReference type="PANTHER" id="PTHR48228:SF6">
    <property type="entry name" value="L-CARNITINE COA-TRANSFERASE"/>
    <property type="match status" value="1"/>
</dbReference>
<proteinExistence type="predicted"/>
<dbReference type="InterPro" id="IPR050509">
    <property type="entry name" value="CoA-transferase_III"/>
</dbReference>
<reference evidence="2 3" key="1">
    <citation type="submission" date="2016-10" db="EMBL/GenBank/DDBJ databases">
        <authorList>
            <person name="de Groot N.N."/>
        </authorList>
    </citation>
    <scope>NUCLEOTIDE SEQUENCE [LARGE SCALE GENOMIC DNA]</scope>
    <source>
        <strain evidence="2 3">DSM 12130</strain>
    </source>
</reference>
<dbReference type="SUPFAM" id="SSF89796">
    <property type="entry name" value="CoA-transferase family III (CaiB/BaiF)"/>
    <property type="match status" value="1"/>
</dbReference>